<comment type="subcellular location">
    <subcellularLocation>
        <location evidence="8">Cell membrane</location>
        <topology evidence="8">Single-pass type II membrane protein</topology>
    </subcellularLocation>
    <subcellularLocation>
        <location evidence="1">Membrane</location>
    </subcellularLocation>
    <text evidence="8">Localizes to the division septum.</text>
</comment>
<dbReference type="GO" id="GO:0043093">
    <property type="term" value="P:FtsZ-dependent cytokinesis"/>
    <property type="evidence" value="ECO:0007669"/>
    <property type="project" value="UniProtKB-UniRule"/>
</dbReference>
<dbReference type="AlphaFoldDB" id="A0A3E0K6C9"/>
<keyword evidence="2 8" id="KW-1003">Cell membrane</keyword>
<dbReference type="InterPro" id="IPR050487">
    <property type="entry name" value="FtsQ_DivIB"/>
</dbReference>
<protein>
    <recommendedName>
        <fullName evidence="8">Cell division protein DivIB</fullName>
    </recommendedName>
</protein>
<dbReference type="InterPro" id="IPR034746">
    <property type="entry name" value="POTRA"/>
</dbReference>
<keyword evidence="7 8" id="KW-0131">Cell cycle</keyword>
<comment type="caution">
    <text evidence="10">The sequence shown here is derived from an EMBL/GenBank/DDBJ whole genome shotgun (WGS) entry which is preliminary data.</text>
</comment>
<sequence>MLPFTHGVSRGRTVPSEVDSLAGKVVSIEDRIPKLKQQRRKKTNRKILMFIVLFFLLLLVVAYFYSPLSRVGQITVTGQEAVSEETVIEKSGITDKDLIWTLQKKKIRDALQSIPEIKSVSIRLKYPNRLFIHVKEYERIALVKSGNRFYSLLENGGLSANTEGIDGPVLSGFDGSEKRLKSAAGQLKKIRPEIRNSISEMIYAPKETDANRVVLYMNDSYEVHGTLRTLAEKMNYYPDLVKQIDPKVKGVIDLEVGLFFQPYHGGSSGEDGETGEN</sequence>
<dbReference type="InterPro" id="IPR026580">
    <property type="entry name" value="DivIB"/>
</dbReference>
<dbReference type="HAMAP" id="MF_00912">
    <property type="entry name" value="DivIB"/>
    <property type="match status" value="1"/>
</dbReference>
<name>A0A3E0K6C9_9BACI</name>
<evidence type="ECO:0000313" key="11">
    <source>
        <dbReference type="Proteomes" id="UP000257014"/>
    </source>
</evidence>
<comment type="similarity">
    <text evidence="8">Belongs to the FtsQ/DivIB family. DivIB subfamily.</text>
</comment>
<evidence type="ECO:0000256" key="4">
    <source>
        <dbReference type="ARBA" id="ARBA00022692"/>
    </source>
</evidence>
<feature type="domain" description="POTRA" evidence="9">
    <location>
        <begin position="69"/>
        <end position="137"/>
    </location>
</feature>
<keyword evidence="5 8" id="KW-1133">Transmembrane helix</keyword>
<reference evidence="10 11" key="1">
    <citation type="submission" date="2018-03" db="EMBL/GenBank/DDBJ databases">
        <authorList>
            <person name="Keele B.F."/>
        </authorList>
    </citation>
    <scope>NUCLEOTIDE SEQUENCE [LARGE SCALE GENOMIC DNA]</scope>
    <source>
        <strain evidence="10">ZCTH4_d</strain>
    </source>
</reference>
<dbReference type="EMBL" id="QEWE01000014">
    <property type="protein sequence ID" value="REJ29423.1"/>
    <property type="molecule type" value="Genomic_DNA"/>
</dbReference>
<keyword evidence="6 8" id="KW-0472">Membrane</keyword>
<dbReference type="GO" id="GO:0005886">
    <property type="term" value="C:plasma membrane"/>
    <property type="evidence" value="ECO:0007669"/>
    <property type="project" value="UniProtKB-SubCell"/>
</dbReference>
<dbReference type="PROSITE" id="PS51779">
    <property type="entry name" value="POTRA"/>
    <property type="match status" value="1"/>
</dbReference>
<gene>
    <name evidence="8" type="primary">divIB</name>
    <name evidence="10" type="ORF">C6P37_05640</name>
</gene>
<evidence type="ECO:0000256" key="7">
    <source>
        <dbReference type="ARBA" id="ARBA00023306"/>
    </source>
</evidence>
<dbReference type="InterPro" id="IPR005548">
    <property type="entry name" value="Cell_div_FtsQ/DivIB_C"/>
</dbReference>
<evidence type="ECO:0000256" key="6">
    <source>
        <dbReference type="ARBA" id="ARBA00023136"/>
    </source>
</evidence>
<dbReference type="Proteomes" id="UP000257014">
    <property type="component" value="Unassembled WGS sequence"/>
</dbReference>
<dbReference type="Gene3D" id="3.10.20.310">
    <property type="entry name" value="membrane protein fhac"/>
    <property type="match status" value="1"/>
</dbReference>
<evidence type="ECO:0000256" key="3">
    <source>
        <dbReference type="ARBA" id="ARBA00022618"/>
    </source>
</evidence>
<feature type="transmembrane region" description="Helical" evidence="8">
    <location>
        <begin position="47"/>
        <end position="65"/>
    </location>
</feature>
<evidence type="ECO:0000259" key="9">
    <source>
        <dbReference type="PROSITE" id="PS51779"/>
    </source>
</evidence>
<evidence type="ECO:0000256" key="8">
    <source>
        <dbReference type="HAMAP-Rule" id="MF_00912"/>
    </source>
</evidence>
<comment type="function">
    <text evidence="8">Cell division protein that may be involved in stabilizing or promoting the assembly of the division complex.</text>
</comment>
<dbReference type="PANTHER" id="PTHR37820:SF1">
    <property type="entry name" value="CELL DIVISION PROTEIN FTSQ"/>
    <property type="match status" value="1"/>
</dbReference>
<evidence type="ECO:0000256" key="5">
    <source>
        <dbReference type="ARBA" id="ARBA00022989"/>
    </source>
</evidence>
<accession>A0A3E0K6C9</accession>
<evidence type="ECO:0000256" key="2">
    <source>
        <dbReference type="ARBA" id="ARBA00022475"/>
    </source>
</evidence>
<dbReference type="Pfam" id="PF08478">
    <property type="entry name" value="POTRA_1"/>
    <property type="match status" value="1"/>
</dbReference>
<evidence type="ECO:0000313" key="10">
    <source>
        <dbReference type="EMBL" id="REJ29423.1"/>
    </source>
</evidence>
<dbReference type="GO" id="GO:0032153">
    <property type="term" value="C:cell division site"/>
    <property type="evidence" value="ECO:0007669"/>
    <property type="project" value="UniProtKB-UniRule"/>
</dbReference>
<proteinExistence type="inferred from homology"/>
<keyword evidence="3 8" id="KW-0132">Cell division</keyword>
<keyword evidence="4 8" id="KW-0812">Transmembrane</keyword>
<dbReference type="Pfam" id="PF03799">
    <property type="entry name" value="FtsQ_DivIB_C"/>
    <property type="match status" value="1"/>
</dbReference>
<dbReference type="Gene3D" id="3.40.50.10960">
    <property type="match status" value="1"/>
</dbReference>
<organism evidence="10 11">
    <name type="scientific">Caldibacillus debilis</name>
    <dbReference type="NCBI Taxonomy" id="301148"/>
    <lineage>
        <taxon>Bacteria</taxon>
        <taxon>Bacillati</taxon>
        <taxon>Bacillota</taxon>
        <taxon>Bacilli</taxon>
        <taxon>Bacillales</taxon>
        <taxon>Bacillaceae</taxon>
        <taxon>Caldibacillus</taxon>
    </lineage>
</organism>
<dbReference type="PANTHER" id="PTHR37820">
    <property type="entry name" value="CELL DIVISION PROTEIN DIVIB"/>
    <property type="match status" value="1"/>
</dbReference>
<evidence type="ECO:0000256" key="1">
    <source>
        <dbReference type="ARBA" id="ARBA00004370"/>
    </source>
</evidence>
<dbReference type="InterPro" id="IPR013685">
    <property type="entry name" value="POTRA_FtsQ_type"/>
</dbReference>